<dbReference type="GO" id="GO:1902201">
    <property type="term" value="P:negative regulation of bacterial-type flagellum-dependent cell motility"/>
    <property type="evidence" value="ECO:0007669"/>
    <property type="project" value="TreeGrafter"/>
</dbReference>
<dbReference type="FunFam" id="3.30.70.270:FF:000001">
    <property type="entry name" value="Diguanylate cyclase domain protein"/>
    <property type="match status" value="1"/>
</dbReference>
<dbReference type="GO" id="GO:0052621">
    <property type="term" value="F:diguanylate cyclase activity"/>
    <property type="evidence" value="ECO:0007669"/>
    <property type="project" value="UniProtKB-EC"/>
</dbReference>
<feature type="transmembrane region" description="Helical" evidence="3">
    <location>
        <begin position="127"/>
        <end position="144"/>
    </location>
</feature>
<evidence type="ECO:0000313" key="5">
    <source>
        <dbReference type="EMBL" id="SEO71645.1"/>
    </source>
</evidence>
<feature type="transmembrane region" description="Helical" evidence="3">
    <location>
        <begin position="156"/>
        <end position="177"/>
    </location>
</feature>
<dbReference type="SUPFAM" id="SSF55073">
    <property type="entry name" value="Nucleotide cyclase"/>
    <property type="match status" value="1"/>
</dbReference>
<keyword evidence="3" id="KW-0812">Transmembrane</keyword>
<dbReference type="NCBIfam" id="TIGR00254">
    <property type="entry name" value="GGDEF"/>
    <property type="match status" value="1"/>
</dbReference>
<evidence type="ECO:0000259" key="4">
    <source>
        <dbReference type="PROSITE" id="PS50887"/>
    </source>
</evidence>
<feature type="transmembrane region" description="Helical" evidence="3">
    <location>
        <begin position="24"/>
        <end position="47"/>
    </location>
</feature>
<evidence type="ECO:0000313" key="6">
    <source>
        <dbReference type="Proteomes" id="UP000198893"/>
    </source>
</evidence>
<dbReference type="OrthoDB" id="9812260at2"/>
<feature type="transmembrane region" description="Helical" evidence="3">
    <location>
        <begin position="104"/>
        <end position="120"/>
    </location>
</feature>
<sequence>MSRLERIHDYLELNRRDPEYNRFFISYIFLFFALGFLAVFALIEIFLLDDRHWALILALLALICSGTIYYLFTTKDIGAASHLTTAILAVFLLTQGAMGQAHESTFMMAAIFPGVALFLLGHRRGALYVLLFFATFGLLFWWNMTVSVGPVSQVDVAINTILTPVIITLQLFFYEIARKGANDENARLVEYLEILSSKDGLTGLWNRRLSDGFLEQEIARSQRQGNRFSVAILDIDHFKKVNDAYGHAEGDTVLKEIAQEFRTIVRVQDKVGRWGGEEFIVICSDTGIEDAVALFNRIRARIEGHDFSNGVNVTVSIGVAEYRASDSPTTLAARADKALYHAKQHGRNRVCTYKQFIEGRV</sequence>
<comment type="catalytic activity">
    <reaction evidence="2">
        <text>2 GTP = 3',3'-c-di-GMP + 2 diphosphate</text>
        <dbReference type="Rhea" id="RHEA:24898"/>
        <dbReference type="ChEBI" id="CHEBI:33019"/>
        <dbReference type="ChEBI" id="CHEBI:37565"/>
        <dbReference type="ChEBI" id="CHEBI:58805"/>
        <dbReference type="EC" id="2.7.7.65"/>
    </reaction>
</comment>
<dbReference type="InterPro" id="IPR043128">
    <property type="entry name" value="Rev_trsase/Diguanyl_cyclase"/>
</dbReference>
<feature type="domain" description="GGDEF" evidence="4">
    <location>
        <begin position="226"/>
        <end position="355"/>
    </location>
</feature>
<evidence type="ECO:0000256" key="1">
    <source>
        <dbReference type="ARBA" id="ARBA00012528"/>
    </source>
</evidence>
<accession>A0A1H8RZ46</accession>
<protein>
    <recommendedName>
        <fullName evidence="1">diguanylate cyclase</fullName>
        <ecNumber evidence="1">2.7.7.65</ecNumber>
    </recommendedName>
</protein>
<dbReference type="Pfam" id="PF20966">
    <property type="entry name" value="MASE6"/>
    <property type="match status" value="1"/>
</dbReference>
<keyword evidence="3" id="KW-0472">Membrane</keyword>
<dbReference type="EMBL" id="FODS01000010">
    <property type="protein sequence ID" value="SEO71645.1"/>
    <property type="molecule type" value="Genomic_DNA"/>
</dbReference>
<proteinExistence type="predicted"/>
<dbReference type="Gene3D" id="3.30.70.270">
    <property type="match status" value="1"/>
</dbReference>
<dbReference type="InterPro" id="IPR000160">
    <property type="entry name" value="GGDEF_dom"/>
</dbReference>
<dbReference type="PANTHER" id="PTHR45138:SF9">
    <property type="entry name" value="DIGUANYLATE CYCLASE DGCM-RELATED"/>
    <property type="match status" value="1"/>
</dbReference>
<evidence type="ECO:0000256" key="2">
    <source>
        <dbReference type="ARBA" id="ARBA00034247"/>
    </source>
</evidence>
<dbReference type="RefSeq" id="WP_093117973.1">
    <property type="nucleotide sequence ID" value="NZ_FODS01000010.1"/>
</dbReference>
<gene>
    <name evidence="5" type="ORF">SAMN04490248_11048</name>
</gene>
<dbReference type="PROSITE" id="PS50887">
    <property type="entry name" value="GGDEF"/>
    <property type="match status" value="1"/>
</dbReference>
<dbReference type="InterPro" id="IPR050469">
    <property type="entry name" value="Diguanylate_Cyclase"/>
</dbReference>
<feature type="transmembrane region" description="Helical" evidence="3">
    <location>
        <begin position="79"/>
        <end position="98"/>
    </location>
</feature>
<organism evidence="5 6">
    <name type="scientific">Salinihabitans flavidus</name>
    <dbReference type="NCBI Taxonomy" id="569882"/>
    <lineage>
        <taxon>Bacteria</taxon>
        <taxon>Pseudomonadati</taxon>
        <taxon>Pseudomonadota</taxon>
        <taxon>Alphaproteobacteria</taxon>
        <taxon>Rhodobacterales</taxon>
        <taxon>Roseobacteraceae</taxon>
        <taxon>Salinihabitans</taxon>
    </lineage>
</organism>
<keyword evidence="3" id="KW-1133">Transmembrane helix</keyword>
<name>A0A1H8RZ46_9RHOB</name>
<dbReference type="GO" id="GO:0043709">
    <property type="term" value="P:cell adhesion involved in single-species biofilm formation"/>
    <property type="evidence" value="ECO:0007669"/>
    <property type="project" value="TreeGrafter"/>
</dbReference>
<evidence type="ECO:0000256" key="3">
    <source>
        <dbReference type="SAM" id="Phobius"/>
    </source>
</evidence>
<feature type="transmembrane region" description="Helical" evidence="3">
    <location>
        <begin position="53"/>
        <end position="72"/>
    </location>
</feature>
<dbReference type="InterPro" id="IPR048435">
    <property type="entry name" value="MASE6"/>
</dbReference>
<dbReference type="STRING" id="569882.SAMN04490248_11048"/>
<dbReference type="AlphaFoldDB" id="A0A1H8RZ46"/>
<dbReference type="InterPro" id="IPR029787">
    <property type="entry name" value="Nucleotide_cyclase"/>
</dbReference>
<reference evidence="5 6" key="1">
    <citation type="submission" date="2016-10" db="EMBL/GenBank/DDBJ databases">
        <authorList>
            <person name="de Groot N.N."/>
        </authorList>
    </citation>
    <scope>NUCLEOTIDE SEQUENCE [LARGE SCALE GENOMIC DNA]</scope>
    <source>
        <strain evidence="5 6">DSM 27842</strain>
    </source>
</reference>
<dbReference type="Pfam" id="PF00990">
    <property type="entry name" value="GGDEF"/>
    <property type="match status" value="1"/>
</dbReference>
<dbReference type="GO" id="GO:0005886">
    <property type="term" value="C:plasma membrane"/>
    <property type="evidence" value="ECO:0007669"/>
    <property type="project" value="TreeGrafter"/>
</dbReference>
<keyword evidence="6" id="KW-1185">Reference proteome</keyword>
<dbReference type="Proteomes" id="UP000198893">
    <property type="component" value="Unassembled WGS sequence"/>
</dbReference>
<dbReference type="SMART" id="SM00267">
    <property type="entry name" value="GGDEF"/>
    <property type="match status" value="1"/>
</dbReference>
<dbReference type="CDD" id="cd01949">
    <property type="entry name" value="GGDEF"/>
    <property type="match status" value="1"/>
</dbReference>
<dbReference type="EC" id="2.7.7.65" evidence="1"/>
<dbReference type="PANTHER" id="PTHR45138">
    <property type="entry name" value="REGULATORY COMPONENTS OF SENSORY TRANSDUCTION SYSTEM"/>
    <property type="match status" value="1"/>
</dbReference>